<keyword evidence="2" id="KW-0012">Acyltransferase</keyword>
<dbReference type="EMBL" id="HBIX01015917">
    <property type="protein sequence ID" value="CAE0718788.1"/>
    <property type="molecule type" value="Transcribed_RNA"/>
</dbReference>
<feature type="compositionally biased region" description="Low complexity" evidence="3">
    <location>
        <begin position="115"/>
        <end position="125"/>
    </location>
</feature>
<evidence type="ECO:0000313" key="5">
    <source>
        <dbReference type="EMBL" id="CAE0718788.1"/>
    </source>
</evidence>
<dbReference type="SUPFAM" id="SSF55729">
    <property type="entry name" value="Acyl-CoA N-acyltransferases (Nat)"/>
    <property type="match status" value="1"/>
</dbReference>
<dbReference type="GO" id="GO:0031415">
    <property type="term" value="C:NatA complex"/>
    <property type="evidence" value="ECO:0007669"/>
    <property type="project" value="TreeGrafter"/>
</dbReference>
<protein>
    <recommendedName>
        <fullName evidence="4">N-acetyltransferase domain-containing protein</fullName>
    </recommendedName>
</protein>
<sequence length="384" mass="42780">MKTKMERKTRNKIMPNFVAVVALVVALALATPTRQFVYSADAFAFTCICTFAPTLTKTKTKSATSLSTLAPKETFSTTWSAANHAKFSSFLSSSPSSSQIITSTRSTDATKSDPDTNNSNNNNNNNDDDSNPPNYLVFVRPALLVDMNRASKILADGFFKGPQTNWITYQYEKLVTYLSLEANFPKSQRQRSRYEIFVACDVDTGNVVGMVEIDARGTADERTSKVYEQSGGSAYMCNLAVDEKQRRKGIATSLVDECERQIQDWYNEDQRKGRQNEKSMNTNTNAINLKQDIIFDPKNEISSSGIVGNSNETNQKKNQNKMSNSVCLKVRESDIAAVQMYRKLGYLTVSKEIPENPNKNKMKGNILLMRKQLSTASISPPSST</sequence>
<organism evidence="5">
    <name type="scientific">Pseudo-nitzschia australis</name>
    <dbReference type="NCBI Taxonomy" id="44445"/>
    <lineage>
        <taxon>Eukaryota</taxon>
        <taxon>Sar</taxon>
        <taxon>Stramenopiles</taxon>
        <taxon>Ochrophyta</taxon>
        <taxon>Bacillariophyta</taxon>
        <taxon>Bacillariophyceae</taxon>
        <taxon>Bacillariophycidae</taxon>
        <taxon>Bacillariales</taxon>
        <taxon>Bacillariaceae</taxon>
        <taxon>Pseudo-nitzschia</taxon>
    </lineage>
</organism>
<dbReference type="CDD" id="cd04301">
    <property type="entry name" value="NAT_SF"/>
    <property type="match status" value="1"/>
</dbReference>
<evidence type="ECO:0000256" key="2">
    <source>
        <dbReference type="ARBA" id="ARBA00023315"/>
    </source>
</evidence>
<dbReference type="InterPro" id="IPR000182">
    <property type="entry name" value="GNAT_dom"/>
</dbReference>
<feature type="domain" description="N-acetyltransferase" evidence="4">
    <location>
        <begin position="137"/>
        <end position="374"/>
    </location>
</feature>
<dbReference type="GO" id="GO:0007064">
    <property type="term" value="P:mitotic sister chromatid cohesion"/>
    <property type="evidence" value="ECO:0007669"/>
    <property type="project" value="TreeGrafter"/>
</dbReference>
<feature type="region of interest" description="Disordered" evidence="3">
    <location>
        <begin position="89"/>
        <end position="133"/>
    </location>
</feature>
<dbReference type="GO" id="GO:0008080">
    <property type="term" value="F:N-acetyltransferase activity"/>
    <property type="evidence" value="ECO:0007669"/>
    <property type="project" value="TreeGrafter"/>
</dbReference>
<dbReference type="PANTHER" id="PTHR42919">
    <property type="entry name" value="N-ALPHA-ACETYLTRANSFERASE"/>
    <property type="match status" value="1"/>
</dbReference>
<dbReference type="InterPro" id="IPR051556">
    <property type="entry name" value="N-term/lysine_N-AcTrnsfr"/>
</dbReference>
<evidence type="ECO:0000259" key="4">
    <source>
        <dbReference type="PROSITE" id="PS51186"/>
    </source>
</evidence>
<evidence type="ECO:0000256" key="3">
    <source>
        <dbReference type="SAM" id="MobiDB-lite"/>
    </source>
</evidence>
<dbReference type="InterPro" id="IPR016181">
    <property type="entry name" value="Acyl_CoA_acyltransferase"/>
</dbReference>
<reference evidence="5" key="1">
    <citation type="submission" date="2021-01" db="EMBL/GenBank/DDBJ databases">
        <authorList>
            <person name="Corre E."/>
            <person name="Pelletier E."/>
            <person name="Niang G."/>
            <person name="Scheremetjew M."/>
            <person name="Finn R."/>
            <person name="Kale V."/>
            <person name="Holt S."/>
            <person name="Cochrane G."/>
            <person name="Meng A."/>
            <person name="Brown T."/>
            <person name="Cohen L."/>
        </authorList>
    </citation>
    <scope>NUCLEOTIDE SEQUENCE</scope>
    <source>
        <strain evidence="5">10249 10 AB</strain>
    </source>
</reference>
<feature type="compositionally biased region" description="Low complexity" evidence="3">
    <location>
        <begin position="89"/>
        <end position="107"/>
    </location>
</feature>
<dbReference type="Gene3D" id="3.40.630.30">
    <property type="match status" value="1"/>
</dbReference>
<dbReference type="PANTHER" id="PTHR42919:SF8">
    <property type="entry name" value="N-ALPHA-ACETYLTRANSFERASE 50"/>
    <property type="match status" value="1"/>
</dbReference>
<name>A0A7S4AL51_9STRA</name>
<accession>A0A7S4AL51</accession>
<dbReference type="Pfam" id="PF00583">
    <property type="entry name" value="Acetyltransf_1"/>
    <property type="match status" value="1"/>
</dbReference>
<keyword evidence="1" id="KW-0808">Transferase</keyword>
<gene>
    <name evidence="5" type="ORF">PAUS00366_LOCUS11542</name>
</gene>
<proteinExistence type="predicted"/>
<dbReference type="AlphaFoldDB" id="A0A7S4AL51"/>
<dbReference type="PROSITE" id="PS51186">
    <property type="entry name" value="GNAT"/>
    <property type="match status" value="1"/>
</dbReference>
<evidence type="ECO:0000256" key="1">
    <source>
        <dbReference type="ARBA" id="ARBA00022679"/>
    </source>
</evidence>